<keyword evidence="2" id="KW-0472">Membrane</keyword>
<dbReference type="OrthoDB" id="4350222at2"/>
<protein>
    <submittedName>
        <fullName evidence="3">Uncharacterized protein</fullName>
    </submittedName>
</protein>
<feature type="transmembrane region" description="Helical" evidence="2">
    <location>
        <begin position="292"/>
        <end position="311"/>
    </location>
</feature>
<proteinExistence type="predicted"/>
<feature type="transmembrane region" description="Helical" evidence="2">
    <location>
        <begin position="252"/>
        <end position="280"/>
    </location>
</feature>
<organism evidence="3 4">
    <name type="scientific">Streptomyces niveus</name>
    <name type="common">Streptomyces spheroides</name>
    <dbReference type="NCBI Taxonomy" id="193462"/>
    <lineage>
        <taxon>Bacteria</taxon>
        <taxon>Bacillati</taxon>
        <taxon>Actinomycetota</taxon>
        <taxon>Actinomycetes</taxon>
        <taxon>Kitasatosporales</taxon>
        <taxon>Streptomycetaceae</taxon>
        <taxon>Streptomyces</taxon>
    </lineage>
</organism>
<dbReference type="RefSeq" id="WP_078076613.1">
    <property type="nucleotide sequence ID" value="NZ_CP018047.1"/>
</dbReference>
<name>A0A1U9QUU2_STRNV</name>
<evidence type="ECO:0000313" key="4">
    <source>
        <dbReference type="Proteomes" id="UP000189677"/>
    </source>
</evidence>
<feature type="region of interest" description="Disordered" evidence="1">
    <location>
        <begin position="67"/>
        <end position="161"/>
    </location>
</feature>
<keyword evidence="2" id="KW-1133">Transmembrane helix</keyword>
<reference evidence="3 4" key="1">
    <citation type="submission" date="2016-11" db="EMBL/GenBank/DDBJ databases">
        <title>Complete genome sequence of Streptomyces niveus SCSIO 3406.</title>
        <authorList>
            <person name="Zhu Q."/>
            <person name="Cheng W."/>
            <person name="Song Y."/>
            <person name="Li Q."/>
            <person name="Ju J."/>
        </authorList>
    </citation>
    <scope>NUCLEOTIDE SEQUENCE [LARGE SCALE GENOMIC DNA]</scope>
    <source>
        <strain evidence="3 4">SCSIO 3406</strain>
    </source>
</reference>
<feature type="compositionally biased region" description="Pro residues" evidence="1">
    <location>
        <begin position="85"/>
        <end position="97"/>
    </location>
</feature>
<evidence type="ECO:0000313" key="3">
    <source>
        <dbReference type="EMBL" id="AQU68028.1"/>
    </source>
</evidence>
<keyword evidence="2" id="KW-0812">Transmembrane</keyword>
<dbReference type="Proteomes" id="UP000189677">
    <property type="component" value="Chromosome"/>
</dbReference>
<dbReference type="AlphaFoldDB" id="A0A1U9QUU2"/>
<dbReference type="KEGG" id="snw:BBN63_19165"/>
<accession>A0A1U9QUU2</accession>
<gene>
    <name evidence="3" type="ORF">BBN63_19165</name>
</gene>
<dbReference type="EMBL" id="CP018047">
    <property type="protein sequence ID" value="AQU68028.1"/>
    <property type="molecule type" value="Genomic_DNA"/>
</dbReference>
<evidence type="ECO:0000256" key="1">
    <source>
        <dbReference type="SAM" id="MobiDB-lite"/>
    </source>
</evidence>
<feature type="transmembrane region" description="Helical" evidence="2">
    <location>
        <begin position="331"/>
        <end position="351"/>
    </location>
</feature>
<sequence length="356" mass="37639">MGIESDQLVYDYLSRVGDVAQQRQLPSGDRMRLVSELRGEIDKQRGKFGGDSPAAVRRILGRLGSPDQVVGAAASGGTFADRQPSPDPSPDPAPEPRSGPTLPKQRGKLGRGLGLGLGRRPDGPSLPKQKRRSAPEAPAEPTALPPHLAPMHELGESGGEPDWWRVDAGPMGAATGVSGFVGGVEIPEILKPPPTPEERAEKARLAAEAEAPVEVEVAKTPERRGLLSRLRPHPKKPAPETTGPGLRLTNPFLLLAAALLVVGAILGSWLALAGGWVLAYASRRLSRFEAKLAVLGLPIVAVVGGGVWLWGRTTGRWGETIANGAMGEAISATWPLVVRVAAVTSALFLIWRSRRS</sequence>
<keyword evidence="4" id="KW-1185">Reference proteome</keyword>
<evidence type="ECO:0000256" key="2">
    <source>
        <dbReference type="SAM" id="Phobius"/>
    </source>
</evidence>